<dbReference type="Pfam" id="PF07575">
    <property type="entry name" value="Nucleopor_Nup85"/>
    <property type="match status" value="1"/>
</dbReference>
<dbReference type="GO" id="GO:0006606">
    <property type="term" value="P:protein import into nucleus"/>
    <property type="evidence" value="ECO:0007669"/>
    <property type="project" value="TreeGrafter"/>
</dbReference>
<dbReference type="eggNOG" id="KOG2271">
    <property type="taxonomic scope" value="Eukaryota"/>
</dbReference>
<accession>A0A0L0GA93</accession>
<dbReference type="RefSeq" id="XP_014159731.1">
    <property type="nucleotide sequence ID" value="XM_014304256.1"/>
</dbReference>
<dbReference type="PANTHER" id="PTHR13373">
    <property type="entry name" value="FROUNT PROTEIN-RELATED"/>
    <property type="match status" value="1"/>
</dbReference>
<keyword evidence="3 9" id="KW-0813">Transport</keyword>
<dbReference type="GO" id="GO:0017056">
    <property type="term" value="F:structural constituent of nuclear pore"/>
    <property type="evidence" value="ECO:0007669"/>
    <property type="project" value="TreeGrafter"/>
</dbReference>
<comment type="subunit">
    <text evidence="9">Component of the nuclear pore complex (NPC).</text>
</comment>
<comment type="subcellular location">
    <subcellularLocation>
        <location evidence="1 9">Nucleus</location>
        <location evidence="1 9">Nuclear pore complex</location>
    </subcellularLocation>
</comment>
<dbReference type="GO" id="GO:0031965">
    <property type="term" value="C:nuclear membrane"/>
    <property type="evidence" value="ECO:0007669"/>
    <property type="project" value="UniProtKB-UniRule"/>
</dbReference>
<evidence type="ECO:0000256" key="5">
    <source>
        <dbReference type="ARBA" id="ARBA00022927"/>
    </source>
</evidence>
<dbReference type="GO" id="GO:0006406">
    <property type="term" value="P:mRNA export from nucleus"/>
    <property type="evidence" value="ECO:0007669"/>
    <property type="project" value="TreeGrafter"/>
</dbReference>
<keyword evidence="11" id="KW-1185">Reference proteome</keyword>
<evidence type="ECO:0000256" key="8">
    <source>
        <dbReference type="ARBA" id="ARBA00023242"/>
    </source>
</evidence>
<keyword evidence="4 9" id="KW-0509">mRNA transport</keyword>
<evidence type="ECO:0000256" key="2">
    <source>
        <dbReference type="ARBA" id="ARBA00005573"/>
    </source>
</evidence>
<organism evidence="10 11">
    <name type="scientific">Sphaeroforma arctica JP610</name>
    <dbReference type="NCBI Taxonomy" id="667725"/>
    <lineage>
        <taxon>Eukaryota</taxon>
        <taxon>Ichthyosporea</taxon>
        <taxon>Ichthyophonida</taxon>
        <taxon>Sphaeroforma</taxon>
    </lineage>
</organism>
<dbReference type="GO" id="GO:0045893">
    <property type="term" value="P:positive regulation of DNA-templated transcription"/>
    <property type="evidence" value="ECO:0007669"/>
    <property type="project" value="TreeGrafter"/>
</dbReference>
<keyword evidence="6 9" id="KW-0811">Translocation</keyword>
<gene>
    <name evidence="10" type="ORF">SARC_02012</name>
</gene>
<comment type="function">
    <text evidence="9">Functions as a component of the nuclear pore complex (NPC).</text>
</comment>
<dbReference type="STRING" id="667725.A0A0L0GA93"/>
<keyword evidence="7 9" id="KW-0906">Nuclear pore complex</keyword>
<evidence type="ECO:0000256" key="7">
    <source>
        <dbReference type="ARBA" id="ARBA00023132"/>
    </source>
</evidence>
<dbReference type="EMBL" id="KQ241682">
    <property type="protein sequence ID" value="KNC85829.1"/>
    <property type="molecule type" value="Genomic_DNA"/>
</dbReference>
<keyword evidence="9" id="KW-0472">Membrane</keyword>
<dbReference type="OrthoDB" id="17644at2759"/>
<dbReference type="GeneID" id="25902516"/>
<name>A0A0L0GA93_9EUKA</name>
<evidence type="ECO:0000256" key="6">
    <source>
        <dbReference type="ARBA" id="ARBA00023010"/>
    </source>
</evidence>
<sequence length="356" mass="40164">MPLMNDMMYSSRLRDWKEWSRSIQADRNNLIAISERIKVVVAILCGDDWAISPKCESWIEYAIARLMFATPEITLDRVSEHTDQWFNAKPTTTSKTDGLHTGLLSDILKAVLKKDTVTVLEKSASLSEDSLLLTAHLADILFHLGGYHMNDTLSCGITLRQWFLMQYADQLLSQISLDDGECRMLEMAGNYYAQCGPQGARRFAIALQRIPIDSDNTGHRIIELAQEHGLVETVGYICSVQGAQCVRRNDYSAAVRWYTQGNHIRFAQRAANELLKSTLQRKCSDQPLRSMRSSANRLLVDQLKSSPQLNLNDTQAELLLRILEGGDEANTAYPPSRNIAQALKILTEERCNTIKL</sequence>
<evidence type="ECO:0000313" key="10">
    <source>
        <dbReference type="EMBL" id="KNC85829.1"/>
    </source>
</evidence>
<evidence type="ECO:0000256" key="1">
    <source>
        <dbReference type="ARBA" id="ARBA00004567"/>
    </source>
</evidence>
<protein>
    <recommendedName>
        <fullName evidence="9">Nuclear pore complex protein Nup85</fullName>
    </recommendedName>
</protein>
<keyword evidence="5 9" id="KW-0653">Protein transport</keyword>
<keyword evidence="8 9" id="KW-0539">Nucleus</keyword>
<comment type="similarity">
    <text evidence="2 9">Belongs to the nucleoporin Nup85 family.</text>
</comment>
<proteinExistence type="inferred from homology"/>
<evidence type="ECO:0000256" key="3">
    <source>
        <dbReference type="ARBA" id="ARBA00022448"/>
    </source>
</evidence>
<dbReference type="AlphaFoldDB" id="A0A0L0GA93"/>
<dbReference type="Proteomes" id="UP000054560">
    <property type="component" value="Unassembled WGS sequence"/>
</dbReference>
<dbReference type="PANTHER" id="PTHR13373:SF21">
    <property type="entry name" value="NUCLEAR PORE COMPLEX PROTEIN NUP85"/>
    <property type="match status" value="1"/>
</dbReference>
<evidence type="ECO:0000256" key="4">
    <source>
        <dbReference type="ARBA" id="ARBA00022816"/>
    </source>
</evidence>
<reference evidence="10 11" key="1">
    <citation type="submission" date="2011-02" db="EMBL/GenBank/DDBJ databases">
        <title>The Genome Sequence of Sphaeroforma arctica JP610.</title>
        <authorList>
            <consortium name="The Broad Institute Genome Sequencing Platform"/>
            <person name="Russ C."/>
            <person name="Cuomo C."/>
            <person name="Young S.K."/>
            <person name="Zeng Q."/>
            <person name="Gargeya S."/>
            <person name="Alvarado L."/>
            <person name="Berlin A."/>
            <person name="Chapman S.B."/>
            <person name="Chen Z."/>
            <person name="Freedman E."/>
            <person name="Gellesch M."/>
            <person name="Goldberg J."/>
            <person name="Griggs A."/>
            <person name="Gujja S."/>
            <person name="Heilman E."/>
            <person name="Heiman D."/>
            <person name="Howarth C."/>
            <person name="Mehta T."/>
            <person name="Neiman D."/>
            <person name="Pearson M."/>
            <person name="Roberts A."/>
            <person name="Saif S."/>
            <person name="Shea T."/>
            <person name="Shenoy N."/>
            <person name="Sisk P."/>
            <person name="Stolte C."/>
            <person name="Sykes S."/>
            <person name="White J."/>
            <person name="Yandava C."/>
            <person name="Burger G."/>
            <person name="Gray M.W."/>
            <person name="Holland P.W.H."/>
            <person name="King N."/>
            <person name="Lang F.B.F."/>
            <person name="Roger A.J."/>
            <person name="Ruiz-Trillo I."/>
            <person name="Haas B."/>
            <person name="Nusbaum C."/>
            <person name="Birren B."/>
        </authorList>
    </citation>
    <scope>NUCLEOTIDE SEQUENCE [LARGE SCALE GENOMIC DNA]</scope>
    <source>
        <strain evidence="10 11">JP610</strain>
    </source>
</reference>
<dbReference type="InterPro" id="IPR011502">
    <property type="entry name" value="Nucleoporin_Nup85"/>
</dbReference>
<evidence type="ECO:0000313" key="11">
    <source>
        <dbReference type="Proteomes" id="UP000054560"/>
    </source>
</evidence>
<evidence type="ECO:0000256" key="9">
    <source>
        <dbReference type="RuleBase" id="RU365073"/>
    </source>
</evidence>
<dbReference type="GO" id="GO:0031080">
    <property type="term" value="C:nuclear pore outer ring"/>
    <property type="evidence" value="ECO:0007669"/>
    <property type="project" value="TreeGrafter"/>
</dbReference>